<dbReference type="Proteomes" id="UP000249799">
    <property type="component" value="Chromosome"/>
</dbReference>
<keyword evidence="2" id="KW-1185">Reference proteome</keyword>
<organism evidence="1 2">
    <name type="scientific">Bradymonas sediminis</name>
    <dbReference type="NCBI Taxonomy" id="1548548"/>
    <lineage>
        <taxon>Bacteria</taxon>
        <taxon>Deltaproteobacteria</taxon>
        <taxon>Bradymonadales</taxon>
        <taxon>Bradymonadaceae</taxon>
        <taxon>Bradymonas</taxon>
    </lineage>
</organism>
<sequence>MTEEDNIRLLESRHDIHALADPSVLTDDATYLSALSASRDELAEARADLVKKVAHNTLELSQTDTERARTQQLITDALEHYRYYRGRTHDALLNPPPGQPLNPGEANRRQRLFDRYYQSNSSDIARLGLDKQVEALEGILSAYQAEDELKVLGHLPQLEAAFRPAIESISNFHREAHQDLIATRALGQSRAAFDRAQSAHIRLLESLLTRMQREDDARHFIKRRDPAYAARRRARTSVSQEPEAALIESEVHIDSLVPV</sequence>
<evidence type="ECO:0000313" key="1">
    <source>
        <dbReference type="EMBL" id="AWV88718.1"/>
    </source>
</evidence>
<dbReference type="KEGG" id="bsed:DN745_04955"/>
<dbReference type="RefSeq" id="WP_111332682.1">
    <property type="nucleotide sequence ID" value="NZ_CP030032.1"/>
</dbReference>
<dbReference type="AlphaFoldDB" id="A0A2Z4FJ66"/>
<dbReference type="EMBL" id="CP030032">
    <property type="protein sequence ID" value="AWV88718.1"/>
    <property type="molecule type" value="Genomic_DNA"/>
</dbReference>
<accession>A0A2Z4FJ66</accession>
<evidence type="ECO:0000313" key="2">
    <source>
        <dbReference type="Proteomes" id="UP000249799"/>
    </source>
</evidence>
<reference evidence="1 2" key="1">
    <citation type="submission" date="2018-06" db="EMBL/GenBank/DDBJ databases">
        <title>Lujinxingia sediminis gen. nov. sp. nov., a new facultative anaerobic member of the class Deltaproteobacteria, and proposal of Lujinxingaceae fam. nov.</title>
        <authorList>
            <person name="Guo L.-Y."/>
            <person name="Li C.-M."/>
            <person name="Wang S."/>
            <person name="Du Z.-J."/>
        </authorList>
    </citation>
    <scope>NUCLEOTIDE SEQUENCE [LARGE SCALE GENOMIC DNA]</scope>
    <source>
        <strain evidence="1 2">FA350</strain>
    </source>
</reference>
<name>A0A2Z4FJ66_9DELT</name>
<proteinExistence type="predicted"/>
<protein>
    <submittedName>
        <fullName evidence="1">Uncharacterized protein</fullName>
    </submittedName>
</protein>
<gene>
    <name evidence="1" type="ORF">DN745_04955</name>
</gene>